<dbReference type="AlphaFoldDB" id="A0A942I295"/>
<dbReference type="InterPro" id="IPR009327">
    <property type="entry name" value="Cupin_DUF985"/>
</dbReference>
<dbReference type="Proteomes" id="UP000680348">
    <property type="component" value="Unassembled WGS sequence"/>
</dbReference>
<sequence length="142" mass="15432">MKGALTPETIIETLGMQRHPEGGWYAETFRDAPEGGRGASTAIYYLLTRGEVSAWHRVRDAAEAWHFYAGSTLELSIASPSGEVAVHRVGPDLLAEERPQTVVPAGHWQSARSLGDWTLVGCTVAPGFQFASFELAPPGWRP</sequence>
<keyword evidence="3" id="KW-1185">Reference proteome</keyword>
<gene>
    <name evidence="2" type="ORF">KEU06_05240</name>
</gene>
<dbReference type="EMBL" id="JAGWCR010000002">
    <property type="protein sequence ID" value="MBS3648034.1"/>
    <property type="molecule type" value="Genomic_DNA"/>
</dbReference>
<evidence type="ECO:0000313" key="3">
    <source>
        <dbReference type="Proteomes" id="UP000680348"/>
    </source>
</evidence>
<dbReference type="InterPro" id="IPR011051">
    <property type="entry name" value="RmlC_Cupin_sf"/>
</dbReference>
<accession>A0A942I295</accession>
<feature type="domain" description="DUF985" evidence="1">
    <location>
        <begin position="9"/>
        <end position="136"/>
    </location>
</feature>
<dbReference type="RefSeq" id="WP_188253590.1">
    <property type="nucleotide sequence ID" value="NZ_JABVCF010000002.1"/>
</dbReference>
<organism evidence="2 3">
    <name type="scientific">Pseudaminobacter soli</name>
    <name type="common">ex Zhang et al. 2022</name>
    <dbReference type="NCBI Taxonomy" id="2831468"/>
    <lineage>
        <taxon>Bacteria</taxon>
        <taxon>Pseudomonadati</taxon>
        <taxon>Pseudomonadota</taxon>
        <taxon>Alphaproteobacteria</taxon>
        <taxon>Hyphomicrobiales</taxon>
        <taxon>Phyllobacteriaceae</taxon>
        <taxon>Pseudaminobacter</taxon>
    </lineage>
</organism>
<protein>
    <submittedName>
        <fullName evidence="2">Cupin domain-containing protein</fullName>
    </submittedName>
</protein>
<comment type="caution">
    <text evidence="2">The sequence shown here is derived from an EMBL/GenBank/DDBJ whole genome shotgun (WGS) entry which is preliminary data.</text>
</comment>
<dbReference type="PANTHER" id="PTHR33387">
    <property type="entry name" value="RMLC-LIKE JELLY ROLL FOLD PROTEIN"/>
    <property type="match status" value="1"/>
</dbReference>
<dbReference type="InterPro" id="IPR039935">
    <property type="entry name" value="YML079W-like"/>
</dbReference>
<dbReference type="CDD" id="cd06121">
    <property type="entry name" value="cupin_YML079wp"/>
    <property type="match status" value="1"/>
</dbReference>
<dbReference type="SUPFAM" id="SSF51182">
    <property type="entry name" value="RmlC-like cupins"/>
    <property type="match status" value="1"/>
</dbReference>
<name>A0A942I295_9HYPH</name>
<dbReference type="Gene3D" id="2.60.120.10">
    <property type="entry name" value="Jelly Rolls"/>
    <property type="match status" value="1"/>
</dbReference>
<dbReference type="Pfam" id="PF06172">
    <property type="entry name" value="Cupin_5"/>
    <property type="match status" value="1"/>
</dbReference>
<dbReference type="PANTHER" id="PTHR33387:SF3">
    <property type="entry name" value="DUF985 DOMAIN-CONTAINING PROTEIN"/>
    <property type="match status" value="1"/>
</dbReference>
<evidence type="ECO:0000259" key="1">
    <source>
        <dbReference type="Pfam" id="PF06172"/>
    </source>
</evidence>
<proteinExistence type="predicted"/>
<reference evidence="2" key="1">
    <citation type="submission" date="2021-04" db="EMBL/GenBank/DDBJ databases">
        <title>Pseudaminobacter soli sp. nov., isolated from paddy soil contaminated by heavy metals.</title>
        <authorList>
            <person name="Zhang K."/>
        </authorList>
    </citation>
    <scope>NUCLEOTIDE SEQUENCE</scope>
    <source>
        <strain evidence="2">19-2017</strain>
    </source>
</reference>
<dbReference type="InterPro" id="IPR014710">
    <property type="entry name" value="RmlC-like_jellyroll"/>
</dbReference>
<evidence type="ECO:0000313" key="2">
    <source>
        <dbReference type="EMBL" id="MBS3648034.1"/>
    </source>
</evidence>